<keyword evidence="1" id="KW-0255">Endonuclease</keyword>
<protein>
    <submittedName>
        <fullName evidence="1">HNH endonuclease</fullName>
    </submittedName>
</protein>
<organism evidence="1 2">
    <name type="scientific">Sulfurirhabdus autotrophica</name>
    <dbReference type="NCBI Taxonomy" id="1706046"/>
    <lineage>
        <taxon>Bacteria</taxon>
        <taxon>Pseudomonadati</taxon>
        <taxon>Pseudomonadota</taxon>
        <taxon>Betaproteobacteria</taxon>
        <taxon>Nitrosomonadales</taxon>
        <taxon>Sulfuricellaceae</taxon>
        <taxon>Sulfurirhabdus</taxon>
    </lineage>
</organism>
<accession>A0A4V2W346</accession>
<reference evidence="1 2" key="1">
    <citation type="submission" date="2019-03" db="EMBL/GenBank/DDBJ databases">
        <title>Genomic Encyclopedia of Type Strains, Phase IV (KMG-IV): sequencing the most valuable type-strain genomes for metagenomic binning, comparative biology and taxonomic classification.</title>
        <authorList>
            <person name="Goeker M."/>
        </authorList>
    </citation>
    <scope>NUCLEOTIDE SEQUENCE [LARGE SCALE GENOMIC DNA]</scope>
    <source>
        <strain evidence="1 2">DSM 100309</strain>
    </source>
</reference>
<keyword evidence="2" id="KW-1185">Reference proteome</keyword>
<proteinExistence type="predicted"/>
<dbReference type="AlphaFoldDB" id="A0A4V2W346"/>
<dbReference type="Proteomes" id="UP000295367">
    <property type="component" value="Unassembled WGS sequence"/>
</dbReference>
<gene>
    <name evidence="1" type="ORF">EDC63_101523</name>
</gene>
<dbReference type="GO" id="GO:0004519">
    <property type="term" value="F:endonuclease activity"/>
    <property type="evidence" value="ECO:0007669"/>
    <property type="project" value="UniProtKB-KW"/>
</dbReference>
<name>A0A4V2W346_9PROT</name>
<comment type="caution">
    <text evidence="1">The sequence shown here is derived from an EMBL/GenBank/DDBJ whole genome shotgun (WGS) entry which is preliminary data.</text>
</comment>
<dbReference type="EMBL" id="SMCO01000001">
    <property type="protein sequence ID" value="TCV90549.1"/>
    <property type="molecule type" value="Genomic_DNA"/>
</dbReference>
<sequence>MIYTGSSNGLSFPSPGACIYCGDAAMPRSREHIIPYSLSGNWVIQDASCASCADITSKIEARCSRGFFSEIRTHLELSTRRKKRRPEALVITEVSKSGEIQFSLPVKDHPYRFTTVDLEPCTYLGGKDASETTHVRAVAIKFQQDYERRISLLGSGSFAHDSKIDYLALYALLAKIAHAYAAAELGHGSYQPLLLDVIYGKPVPVSTYIGGTGVIGEMTPWNVIHRCRVFKEDILGIQHILCDVQLFSNLGAPIYRIAVGRSINAC</sequence>
<evidence type="ECO:0000313" key="1">
    <source>
        <dbReference type="EMBL" id="TCV90549.1"/>
    </source>
</evidence>
<keyword evidence="1" id="KW-0378">Hydrolase</keyword>
<keyword evidence="1" id="KW-0540">Nuclease</keyword>
<evidence type="ECO:0000313" key="2">
    <source>
        <dbReference type="Proteomes" id="UP000295367"/>
    </source>
</evidence>
<dbReference type="OrthoDB" id="2804463at2"/>